<dbReference type="AlphaFoldDB" id="A0A1S7LIW8"/>
<dbReference type="EMBL" id="LO017727">
    <property type="protein sequence ID" value="CRH06094.1"/>
    <property type="molecule type" value="Genomic_DNA"/>
</dbReference>
<name>A0A1S7LIW8_MAGMO</name>
<protein>
    <submittedName>
        <fullName evidence="1">Uncharacterized protein</fullName>
    </submittedName>
</protein>
<accession>A0A1S7LIW8</accession>
<proteinExistence type="predicted"/>
<sequence>MRSARGSAWPVEAPNRLNINKGAIKILCVRIVFALNKVNGLDGLHDCGNDLYVAHEDSLDRHAPFYDVLDGYCDHLDEDFDVLRDLHESCFDVIGGSHDQLYAAAGHHEVQPAQQSFLPQTVHLSSLGGALHTQLLDPINPY</sequence>
<organism evidence="1">
    <name type="scientific">Magnetococcus massalia (strain MO-1)</name>
    <dbReference type="NCBI Taxonomy" id="451514"/>
    <lineage>
        <taxon>Bacteria</taxon>
        <taxon>Pseudomonadati</taxon>
        <taxon>Pseudomonadota</taxon>
        <taxon>Magnetococcia</taxon>
        <taxon>Magnetococcales</taxon>
        <taxon>Magnetococcaceae</taxon>
        <taxon>Magnetococcus</taxon>
    </lineage>
</organism>
<evidence type="ECO:0000313" key="1">
    <source>
        <dbReference type="EMBL" id="CRH06094.1"/>
    </source>
</evidence>
<gene>
    <name evidence="1" type="ORF">MAGMO_1921</name>
</gene>
<reference evidence="1" key="1">
    <citation type="submission" date="2015-04" db="EMBL/GenBank/DDBJ databases">
        <authorList>
            <person name="Syromyatnikov M.Y."/>
            <person name="Popov V.N."/>
        </authorList>
    </citation>
    <scope>NUCLEOTIDE SEQUENCE</scope>
    <source>
        <strain evidence="1">MO-1</strain>
    </source>
</reference>